<dbReference type="OrthoDB" id="6022002at2"/>
<feature type="compositionally biased region" description="Pro residues" evidence="1">
    <location>
        <begin position="304"/>
        <end position="316"/>
    </location>
</feature>
<dbReference type="Gene3D" id="3.40.50.12660">
    <property type="match status" value="1"/>
</dbReference>
<evidence type="ECO:0000313" key="3">
    <source>
        <dbReference type="Proteomes" id="UP000267049"/>
    </source>
</evidence>
<feature type="region of interest" description="Disordered" evidence="1">
    <location>
        <begin position="266"/>
        <end position="318"/>
    </location>
</feature>
<organism evidence="2 3">
    <name type="scientific">Montanilutibacter psychrotolerans</name>
    <dbReference type="NCBI Taxonomy" id="1327343"/>
    <lineage>
        <taxon>Bacteria</taxon>
        <taxon>Pseudomonadati</taxon>
        <taxon>Pseudomonadota</taxon>
        <taxon>Gammaproteobacteria</taxon>
        <taxon>Lysobacterales</taxon>
        <taxon>Lysobacteraceae</taxon>
        <taxon>Montanilutibacter</taxon>
    </lineage>
</organism>
<dbReference type="RefSeq" id="WP_123088573.1">
    <property type="nucleotide sequence ID" value="NZ_RIBS01000006.1"/>
</dbReference>
<evidence type="ECO:0000256" key="1">
    <source>
        <dbReference type="SAM" id="MobiDB-lite"/>
    </source>
</evidence>
<reference evidence="2 3" key="1">
    <citation type="submission" date="2018-11" db="EMBL/GenBank/DDBJ databases">
        <title>Lysobacter cryohumiis sp. nov., isolated from soil in the Tianshan Mountains, Xinjiang, China.</title>
        <authorList>
            <person name="Luo Y."/>
            <person name="Sheng H."/>
        </authorList>
    </citation>
    <scope>NUCLEOTIDE SEQUENCE [LARGE SCALE GENOMIC DNA]</scope>
    <source>
        <strain evidence="2 3">ZS60</strain>
    </source>
</reference>
<evidence type="ECO:0008006" key="4">
    <source>
        <dbReference type="Google" id="ProtNLM"/>
    </source>
</evidence>
<dbReference type="EMBL" id="RIBS01000006">
    <property type="protein sequence ID" value="RNF82840.1"/>
    <property type="molecule type" value="Genomic_DNA"/>
</dbReference>
<keyword evidence="3" id="KW-1185">Reference proteome</keyword>
<gene>
    <name evidence="2" type="ORF">EER27_13095</name>
</gene>
<evidence type="ECO:0000313" key="2">
    <source>
        <dbReference type="EMBL" id="RNF82840.1"/>
    </source>
</evidence>
<proteinExistence type="predicted"/>
<name>A0A3M8SVF8_9GAMM</name>
<dbReference type="Proteomes" id="UP000267049">
    <property type="component" value="Unassembled WGS sequence"/>
</dbReference>
<accession>A0A3M8SVF8</accession>
<protein>
    <recommendedName>
        <fullName evidence="4">Caspase family protein</fullName>
    </recommendedName>
</protein>
<sequence length="622" mass="66482">MVRAGIFIGVDRTGTLRELKDAAAGAKRMQQWAIGKGLIAEDQAILISDADGGKVTPDQIFDAIASIVDGAGADQLLLYFAGHGVNINRSEHWLLSDAPRNPNAAVNVSGSVELARYCGIGHVAIFSDACRVAPEGIQAQNVRGQDVFPNNGGGDRAKPVDQFFACLLGKTAAEIKDPQAAADNFTALYTQELIAALSGDRPNLLDASTTPGESARFVRPRALEAHLEQAIPQLVLARGLAAKVNQNPDAIITSDGLWLARLEQAVPPPRMGGGGRPRDDQPTSAGAEPVDGDANVNDPTTPDDVPPTAPAAPAAPPVSLRGFSRSLYRSAIAGDHGDLGRQLQTASSAPQTGAGQLARSVETIAAPFGPDHFESQCGIKLRGARIAEVVAPRASIDRFSDSNDILRISGIDGPAASVLLRFEGGYGTVVPVLPGFIAALTVDDGELVDVTYEPSTNSARWSDYSQRLQELRALRAVAASASQFGRFRIDGNDAEKTAQQMQYMKSLDPTLAIYAAYAYHNLQAVDRIGHMSQWLQGDLGATFFDLVLLSRQLIDRAVAPDDRIVPFTPLLSQGWALLRANRVKLHPRLEGIERTVRESLWSLYDDKGLDLLASAMQTREVR</sequence>
<comment type="caution">
    <text evidence="2">The sequence shown here is derived from an EMBL/GenBank/DDBJ whole genome shotgun (WGS) entry which is preliminary data.</text>
</comment>
<dbReference type="AlphaFoldDB" id="A0A3M8SVF8"/>